<accession>A0A5B7HUV4</accession>
<evidence type="ECO:0000313" key="3">
    <source>
        <dbReference type="Proteomes" id="UP000324222"/>
    </source>
</evidence>
<evidence type="ECO:0000313" key="2">
    <source>
        <dbReference type="EMBL" id="MPC73539.1"/>
    </source>
</evidence>
<comment type="caution">
    <text evidence="2">The sequence shown here is derived from an EMBL/GenBank/DDBJ whole genome shotgun (WGS) entry which is preliminary data.</text>
</comment>
<dbReference type="AlphaFoldDB" id="A0A5B7HUV4"/>
<dbReference type="EMBL" id="VSRR010036985">
    <property type="protein sequence ID" value="MPC73539.1"/>
    <property type="molecule type" value="Genomic_DNA"/>
</dbReference>
<organism evidence="2 3">
    <name type="scientific">Portunus trituberculatus</name>
    <name type="common">Swimming crab</name>
    <name type="synonym">Neptunus trituberculatus</name>
    <dbReference type="NCBI Taxonomy" id="210409"/>
    <lineage>
        <taxon>Eukaryota</taxon>
        <taxon>Metazoa</taxon>
        <taxon>Ecdysozoa</taxon>
        <taxon>Arthropoda</taxon>
        <taxon>Crustacea</taxon>
        <taxon>Multicrustacea</taxon>
        <taxon>Malacostraca</taxon>
        <taxon>Eumalacostraca</taxon>
        <taxon>Eucarida</taxon>
        <taxon>Decapoda</taxon>
        <taxon>Pleocyemata</taxon>
        <taxon>Brachyura</taxon>
        <taxon>Eubrachyura</taxon>
        <taxon>Portunoidea</taxon>
        <taxon>Portunidae</taxon>
        <taxon>Portuninae</taxon>
        <taxon>Portunus</taxon>
    </lineage>
</organism>
<evidence type="ECO:0000256" key="1">
    <source>
        <dbReference type="SAM" id="MobiDB-lite"/>
    </source>
</evidence>
<proteinExistence type="predicted"/>
<dbReference type="Proteomes" id="UP000324222">
    <property type="component" value="Unassembled WGS sequence"/>
</dbReference>
<keyword evidence="3" id="KW-1185">Reference proteome</keyword>
<sequence>MSSKAQVHPGTSPKGHPQRTPAASPTPPTPPNTDSQSCQSQLLFRLPVHEPTDWYRQLTDLGKSVINQSYQSE</sequence>
<reference evidence="2 3" key="1">
    <citation type="submission" date="2019-05" db="EMBL/GenBank/DDBJ databases">
        <title>Another draft genome of Portunus trituberculatus and its Hox gene families provides insights of decapod evolution.</title>
        <authorList>
            <person name="Jeong J.-H."/>
            <person name="Song I."/>
            <person name="Kim S."/>
            <person name="Choi T."/>
            <person name="Kim D."/>
            <person name="Ryu S."/>
            <person name="Kim W."/>
        </authorList>
    </citation>
    <scope>NUCLEOTIDE SEQUENCE [LARGE SCALE GENOMIC DNA]</scope>
    <source>
        <tissue evidence="2">Muscle</tissue>
    </source>
</reference>
<protein>
    <submittedName>
        <fullName evidence="2">Uncharacterized protein</fullName>
    </submittedName>
</protein>
<name>A0A5B7HUV4_PORTR</name>
<gene>
    <name evidence="2" type="ORF">E2C01_067872</name>
</gene>
<feature type="region of interest" description="Disordered" evidence="1">
    <location>
        <begin position="1"/>
        <end position="39"/>
    </location>
</feature>